<sequence>MYLILCDTKQSVPPTVPKSYEQSTFIKNRTLRLLRCERQCWVEYSRTSDNCTYRQFKQARKQCTIVIREDKLQYQIKLLGKFICNLKNSFRLAASLQQAKTDVFLLLGLNVPTNNDGDTADLLTEQYRQTFQPSHTNNIDDSFTYNLTRLSKVNLSANLVHHKLYHLNKDTFPGLNIVHSAILRGATSILATLLIVMFSHSLGWSIVSVNWKLVHVIPILNGINEENL</sequence>
<reference evidence="1" key="1">
    <citation type="journal article" date="2012" name="Nat. Genet.">
        <title>Whole-genome sequence of Schistosoma haematobium.</title>
        <authorList>
            <person name="Young N.D."/>
            <person name="Jex A.R."/>
            <person name="Li B."/>
            <person name="Liu S."/>
            <person name="Yang L."/>
            <person name="Xiong Z."/>
            <person name="Li Y."/>
            <person name="Cantacessi C."/>
            <person name="Hall R.S."/>
            <person name="Xu X."/>
            <person name="Chen F."/>
            <person name="Wu X."/>
            <person name="Zerlotini A."/>
            <person name="Oliveira G."/>
            <person name="Hofmann A."/>
            <person name="Zhang G."/>
            <person name="Fang X."/>
            <person name="Kang Y."/>
            <person name="Campbell B.E."/>
            <person name="Loukas A."/>
            <person name="Ranganathan S."/>
            <person name="Rollinson D."/>
            <person name="Rinaldi G."/>
            <person name="Brindley P.J."/>
            <person name="Yang H."/>
            <person name="Wang J."/>
            <person name="Wang J."/>
            <person name="Gasser R.B."/>
        </authorList>
    </citation>
    <scope>NUCLEOTIDE SEQUENCE</scope>
</reference>
<organism evidence="1 2">
    <name type="scientific">Schistosoma haematobium</name>
    <name type="common">Blood fluke</name>
    <dbReference type="NCBI Taxonomy" id="6185"/>
    <lineage>
        <taxon>Eukaryota</taxon>
        <taxon>Metazoa</taxon>
        <taxon>Spiralia</taxon>
        <taxon>Lophotrochozoa</taxon>
        <taxon>Platyhelminthes</taxon>
        <taxon>Trematoda</taxon>
        <taxon>Digenea</taxon>
        <taxon>Strigeidida</taxon>
        <taxon>Schistosomatoidea</taxon>
        <taxon>Schistosomatidae</taxon>
        <taxon>Schistosoma</taxon>
    </lineage>
</organism>
<keyword evidence="2" id="KW-1185">Reference proteome</keyword>
<dbReference type="EMBL" id="AMPZ03000002">
    <property type="protein sequence ID" value="KAH9592410.1"/>
    <property type="molecule type" value="Genomic_DNA"/>
</dbReference>
<proteinExistence type="predicted"/>
<reference evidence="1" key="2">
    <citation type="journal article" date="2019" name="Gigascience">
        <title>High-quality Schistosoma haematobium genome achieved by single-molecule and long-range sequencing.</title>
        <authorList>
            <person name="Stroehlein A.J."/>
            <person name="Korhonen P.K."/>
            <person name="Chong T.M."/>
            <person name="Lim Y.L."/>
            <person name="Chan K.G."/>
            <person name="Webster B."/>
            <person name="Rollinson D."/>
            <person name="Brindley P.J."/>
            <person name="Gasser R.B."/>
            <person name="Young N.D."/>
        </authorList>
    </citation>
    <scope>NUCLEOTIDE SEQUENCE</scope>
</reference>
<evidence type="ECO:0000313" key="2">
    <source>
        <dbReference type="Proteomes" id="UP000471633"/>
    </source>
</evidence>
<evidence type="ECO:0000313" key="1">
    <source>
        <dbReference type="EMBL" id="KAH9592410.1"/>
    </source>
</evidence>
<dbReference type="RefSeq" id="XP_051072415.1">
    <property type="nucleotide sequence ID" value="XM_051212255.1"/>
</dbReference>
<dbReference type="Proteomes" id="UP000471633">
    <property type="component" value="Unassembled WGS sequence"/>
</dbReference>
<accession>A0A922LSE3</accession>
<comment type="caution">
    <text evidence="1">The sequence shown here is derived from an EMBL/GenBank/DDBJ whole genome shotgun (WGS) entry which is preliminary data.</text>
</comment>
<reference evidence="1" key="4">
    <citation type="journal article" date="2022" name="PLoS Pathog.">
        <title>Chromosome-level genome of Schistosoma haematobium underpins genome-wide explorations of molecular variation.</title>
        <authorList>
            <person name="Stroehlein A.J."/>
            <person name="Korhonen P.K."/>
            <person name="Lee V.V."/>
            <person name="Ralph S.A."/>
            <person name="Mentink-Kane M."/>
            <person name="You H."/>
            <person name="McManus D.P."/>
            <person name="Tchuente L.T."/>
            <person name="Stothard J.R."/>
            <person name="Kaur P."/>
            <person name="Dudchenko O."/>
            <person name="Aiden E.L."/>
            <person name="Yang B."/>
            <person name="Yang H."/>
            <person name="Emery A.M."/>
            <person name="Webster B.L."/>
            <person name="Brindley P.J."/>
            <person name="Rollinson D."/>
            <person name="Chang B.C.H."/>
            <person name="Gasser R.B."/>
            <person name="Young N.D."/>
        </authorList>
    </citation>
    <scope>NUCLEOTIDE SEQUENCE</scope>
</reference>
<dbReference type="AlphaFoldDB" id="A0A922LSE3"/>
<name>A0A922LSE3_SCHHA</name>
<dbReference type="GeneID" id="24597333"/>
<reference evidence="1" key="3">
    <citation type="submission" date="2021-06" db="EMBL/GenBank/DDBJ databases">
        <title>Chromosome-level genome assembly for S. haematobium.</title>
        <authorList>
            <person name="Stroehlein A.J."/>
        </authorList>
    </citation>
    <scope>NUCLEOTIDE SEQUENCE</scope>
</reference>
<gene>
    <name evidence="1" type="primary">SSR1</name>
    <name evidence="1" type="ORF">MS3_00004347</name>
</gene>
<dbReference type="CTD" id="6745"/>
<protein>
    <submittedName>
        <fullName evidence="1">SWI/SNF and RSC complex subunit Ssr1, variant 2</fullName>
    </submittedName>
</protein>